<feature type="compositionally biased region" description="Low complexity" evidence="1">
    <location>
        <begin position="1"/>
        <end position="12"/>
    </location>
</feature>
<keyword evidence="3" id="KW-1185">Reference proteome</keyword>
<feature type="compositionally biased region" description="Pro residues" evidence="1">
    <location>
        <begin position="27"/>
        <end position="38"/>
    </location>
</feature>
<dbReference type="AlphaFoldDB" id="A0A835SC60"/>
<dbReference type="OrthoDB" id="556870at2759"/>
<gene>
    <name evidence="2" type="ORF">HXX76_014462</name>
</gene>
<name>A0A835SC60_CHLIN</name>
<sequence>MEVEPAPAAGPALRGGRGGRGCTTAQRPPPSPRLPSPDLPSRHSQHPAPEPVPAPLPQQGRPPSSPPPTTSGRARNSQRRKAAVALALPEPLPAAAVALALPPAPPLPLPPLLPPGAATPAAATATGATAAPWGAPPSSASWRFRWACRHAGGSGLQDAEGLAEAKRAVGAANSGLRVGVGSESDVSGGERDYGTILSTADVAALLADHDAAPSPGTTFKAVLQQALWDASDQFAVCCRGSGRALVLCLRGDICAWERDWLADGGPPVCPRGVAPQLLDVAARADAELLRVIYAWAL</sequence>
<accession>A0A835SC60</accession>
<evidence type="ECO:0000256" key="1">
    <source>
        <dbReference type="SAM" id="MobiDB-lite"/>
    </source>
</evidence>
<organism evidence="2 3">
    <name type="scientific">Chlamydomonas incerta</name>
    <dbReference type="NCBI Taxonomy" id="51695"/>
    <lineage>
        <taxon>Eukaryota</taxon>
        <taxon>Viridiplantae</taxon>
        <taxon>Chlorophyta</taxon>
        <taxon>core chlorophytes</taxon>
        <taxon>Chlorophyceae</taxon>
        <taxon>CS clade</taxon>
        <taxon>Chlamydomonadales</taxon>
        <taxon>Chlamydomonadaceae</taxon>
        <taxon>Chlamydomonas</taxon>
    </lineage>
</organism>
<comment type="caution">
    <text evidence="2">The sequence shown here is derived from an EMBL/GenBank/DDBJ whole genome shotgun (WGS) entry which is preliminary data.</text>
</comment>
<proteinExistence type="predicted"/>
<feature type="region of interest" description="Disordered" evidence="1">
    <location>
        <begin position="1"/>
        <end position="82"/>
    </location>
</feature>
<evidence type="ECO:0000313" key="2">
    <source>
        <dbReference type="EMBL" id="KAG2424582.1"/>
    </source>
</evidence>
<dbReference type="Proteomes" id="UP000650467">
    <property type="component" value="Unassembled WGS sequence"/>
</dbReference>
<evidence type="ECO:0000313" key="3">
    <source>
        <dbReference type="Proteomes" id="UP000650467"/>
    </source>
</evidence>
<reference evidence="2" key="1">
    <citation type="journal article" date="2020" name="bioRxiv">
        <title>Comparative genomics of Chlamydomonas.</title>
        <authorList>
            <person name="Craig R.J."/>
            <person name="Hasan A.R."/>
            <person name="Ness R.W."/>
            <person name="Keightley P.D."/>
        </authorList>
    </citation>
    <scope>NUCLEOTIDE SEQUENCE</scope>
    <source>
        <strain evidence="2">SAG 7.73</strain>
    </source>
</reference>
<protein>
    <submittedName>
        <fullName evidence="2">Uncharacterized protein</fullName>
    </submittedName>
</protein>
<dbReference type="EMBL" id="JAEHOC010000064">
    <property type="protein sequence ID" value="KAG2424582.1"/>
    <property type="molecule type" value="Genomic_DNA"/>
</dbReference>